<sequence>MAGFISLPISSIKTPFLPTFNKRNPFPFASNGIVSCKANNNTDSSPPNCLDRRYMLLGLATNLVSDPFALAAPIAPDFSRGCSDAIPVAGAGTIIGDPVPCCPPTSIKIRDFELPRVRKIRYRPPAHLVDCNYLYKFELAMERMRALPDDDPRSLFQQARIHCAYCNEAYIQKEPPLDNPDQKLKVHFSCLFFPFHRMYLYFYERILGDLIDDPDFAMPFWNWDSPCGMTMPEMYVDPASPLYDENRNVDHQPPNLVDLNDGIGTNELKERGIVFDDLSRRGQIKTNLSLMYSEMVRRSKKATSFHGKKYRAGCKFEADQGCRPEPGGGAVENGSHIAIHKFVGAKRPPFNEDMGNFYSAGRDPLFYAHHANVDRMWNIWKTLPGKKRRDFSDRDWLDSSFLFYDEKKNLVRAKVWQFLDTETLGYGYQNVDIPWLRSRPSPRRPRPGQVRGRGQVKVAETIDIRNAFPLVLDKVVRIKVPRPKRSMSKVGEDVEEVLVIENIGIDRNASAKFDVCINDEDDETSARPEDSEFVGSFTNVPHGIDHPDSKLNTSLTLPISDLLEDLDVKDDDDIEVRLVPKEGKGLVSIGNIKIDYIRD</sequence>
<feature type="binding site" evidence="7">
    <location>
        <position position="340"/>
    </location>
    <ligand>
        <name>Cu cation</name>
        <dbReference type="ChEBI" id="CHEBI:23378"/>
        <label>B</label>
    </ligand>
</feature>
<dbReference type="PROSITE" id="PS00498">
    <property type="entry name" value="TYROSINASE_2"/>
    <property type="match status" value="1"/>
</dbReference>
<feature type="binding site" evidence="7">
    <location>
        <position position="370"/>
    </location>
    <ligand>
        <name>Cu cation</name>
        <dbReference type="ChEBI" id="CHEBI:23378"/>
        <label>B</label>
    </ligand>
</feature>
<dbReference type="EMBL" id="BSYR01000025">
    <property type="protein sequence ID" value="GMI93922.1"/>
    <property type="molecule type" value="Genomic_DNA"/>
</dbReference>
<feature type="domain" description="Tyrosinase copper-binding" evidence="11">
    <location>
        <begin position="363"/>
        <end position="374"/>
    </location>
</feature>
<evidence type="ECO:0000256" key="8">
    <source>
        <dbReference type="PIRSR" id="PIRSR000290-2"/>
    </source>
</evidence>
<comment type="caution">
    <text evidence="12">The sequence shown here is derived from an EMBL/GenBank/DDBJ whole genome shotgun (WGS) entry which is preliminary data.</text>
</comment>
<dbReference type="PANTHER" id="PTHR11474">
    <property type="entry name" value="TYROSINASE FAMILY MEMBER"/>
    <property type="match status" value="1"/>
</dbReference>
<accession>A0A9W7IEX3</accession>
<feature type="binding site" evidence="7">
    <location>
        <position position="336"/>
    </location>
    <ligand>
        <name>Cu cation</name>
        <dbReference type="ChEBI" id="CHEBI:23378"/>
        <label>B</label>
    </ligand>
</feature>
<dbReference type="InterPro" id="IPR050316">
    <property type="entry name" value="Tyrosinase/Hemocyanin"/>
</dbReference>
<evidence type="ECO:0000256" key="5">
    <source>
        <dbReference type="ARBA" id="ARBA00023008"/>
    </source>
</evidence>
<dbReference type="InterPro" id="IPR022740">
    <property type="entry name" value="Polyphenol_oxidase_C"/>
</dbReference>
<dbReference type="OrthoDB" id="6132182at2759"/>
<dbReference type="InterPro" id="IPR022739">
    <property type="entry name" value="Polyphenol_oxidase_cen"/>
</dbReference>
<evidence type="ECO:0000256" key="1">
    <source>
        <dbReference type="ARBA" id="ARBA00009928"/>
    </source>
</evidence>
<keyword evidence="13" id="KW-1185">Reference proteome</keyword>
<reference evidence="12" key="1">
    <citation type="submission" date="2023-05" db="EMBL/GenBank/DDBJ databases">
        <title>Genome and transcriptome analyses reveal genes involved in the formation of fine ridges on petal epidermal cells in Hibiscus trionum.</title>
        <authorList>
            <person name="Koshimizu S."/>
            <person name="Masuda S."/>
            <person name="Ishii T."/>
            <person name="Shirasu K."/>
            <person name="Hoshino A."/>
            <person name="Arita M."/>
        </authorList>
    </citation>
    <scope>NUCLEOTIDE SEQUENCE</scope>
    <source>
        <strain evidence="12">Hamamatsu line</strain>
    </source>
</reference>
<feature type="cross-link" description="2'-(S-cysteinyl)-histidine (Cys-His)" evidence="9">
    <location>
        <begin position="166"/>
        <end position="187"/>
    </location>
</feature>
<dbReference type="Proteomes" id="UP001165190">
    <property type="component" value="Unassembled WGS sequence"/>
</dbReference>
<keyword evidence="6 8" id="KW-1015">Disulfide bond</keyword>
<dbReference type="PRINTS" id="PR00092">
    <property type="entry name" value="TYROSINASE"/>
</dbReference>
<evidence type="ECO:0000256" key="3">
    <source>
        <dbReference type="ARBA" id="ARBA00022784"/>
    </source>
</evidence>
<evidence type="ECO:0000256" key="2">
    <source>
        <dbReference type="ARBA" id="ARBA00022723"/>
    </source>
</evidence>
<protein>
    <recommendedName>
        <fullName evidence="10 11">Tyrosinase copper-binding domain-containing protein</fullName>
    </recommendedName>
</protein>
<dbReference type="PROSITE" id="PS00497">
    <property type="entry name" value="TYROSINASE_1"/>
    <property type="match status" value="1"/>
</dbReference>
<keyword evidence="4" id="KW-0560">Oxidoreductase</keyword>
<evidence type="ECO:0000259" key="10">
    <source>
        <dbReference type="PROSITE" id="PS00497"/>
    </source>
</evidence>
<evidence type="ECO:0000313" key="13">
    <source>
        <dbReference type="Proteomes" id="UP001165190"/>
    </source>
</evidence>
<dbReference type="AlphaFoldDB" id="A0A9W7IEX3"/>
<evidence type="ECO:0000313" key="12">
    <source>
        <dbReference type="EMBL" id="GMI93922.1"/>
    </source>
</evidence>
<dbReference type="Pfam" id="PF00264">
    <property type="entry name" value="Tyrosinase"/>
    <property type="match status" value="1"/>
</dbReference>
<evidence type="ECO:0000256" key="9">
    <source>
        <dbReference type="PIRSR" id="PIRSR000290-3"/>
    </source>
</evidence>
<keyword evidence="5 7" id="KW-0186">Copper</keyword>
<gene>
    <name evidence="12" type="ORF">HRI_003061500</name>
</gene>
<dbReference type="InterPro" id="IPR002227">
    <property type="entry name" value="Tyrosinase_Cu-bd"/>
</dbReference>
<comment type="similarity">
    <text evidence="1">Belongs to the tyrosinase family.</text>
</comment>
<evidence type="ECO:0000256" key="6">
    <source>
        <dbReference type="ARBA" id="ARBA00023157"/>
    </source>
</evidence>
<dbReference type="InterPro" id="IPR016213">
    <property type="entry name" value="Polyphenol_oxidase"/>
</dbReference>
<evidence type="ECO:0000256" key="7">
    <source>
        <dbReference type="PIRSR" id="PIRSR000290-1"/>
    </source>
</evidence>
<proteinExistence type="inferred from homology"/>
<dbReference type="GO" id="GO:0004097">
    <property type="term" value="F:catechol oxidase activity"/>
    <property type="evidence" value="ECO:0007669"/>
    <property type="project" value="InterPro"/>
</dbReference>
<dbReference type="GO" id="GO:0046872">
    <property type="term" value="F:metal ion binding"/>
    <property type="evidence" value="ECO:0007669"/>
    <property type="project" value="UniProtKB-KW"/>
</dbReference>
<evidence type="ECO:0000256" key="4">
    <source>
        <dbReference type="ARBA" id="ARBA00023002"/>
    </source>
</evidence>
<dbReference type="Pfam" id="PF12142">
    <property type="entry name" value="PPO1_DWL"/>
    <property type="match status" value="1"/>
</dbReference>
<keyword evidence="3" id="KW-0883">Thioether bond</keyword>
<organism evidence="12 13">
    <name type="scientific">Hibiscus trionum</name>
    <name type="common">Flower of an hour</name>
    <dbReference type="NCBI Taxonomy" id="183268"/>
    <lineage>
        <taxon>Eukaryota</taxon>
        <taxon>Viridiplantae</taxon>
        <taxon>Streptophyta</taxon>
        <taxon>Embryophyta</taxon>
        <taxon>Tracheophyta</taxon>
        <taxon>Spermatophyta</taxon>
        <taxon>Magnoliopsida</taxon>
        <taxon>eudicotyledons</taxon>
        <taxon>Gunneridae</taxon>
        <taxon>Pentapetalae</taxon>
        <taxon>rosids</taxon>
        <taxon>malvids</taxon>
        <taxon>Malvales</taxon>
        <taxon>Malvaceae</taxon>
        <taxon>Malvoideae</taxon>
        <taxon>Hibiscus</taxon>
    </lineage>
</organism>
<dbReference type="PIRSF" id="PIRSF000290">
    <property type="entry name" value="PPO_plant"/>
    <property type="match status" value="1"/>
</dbReference>
<name>A0A9W7IEX3_HIBTR</name>
<dbReference type="SUPFAM" id="SSF48056">
    <property type="entry name" value="Di-copper centre-containing domain"/>
    <property type="match status" value="1"/>
</dbReference>
<dbReference type="PANTHER" id="PTHR11474:SF87">
    <property type="entry name" value="POLYPHENOL OXIDASE, CHLOROPLASTIC-LIKE"/>
    <property type="match status" value="1"/>
</dbReference>
<feature type="binding site" evidence="7">
    <location>
        <position position="196"/>
    </location>
    <ligand>
        <name>Cu cation</name>
        <dbReference type="ChEBI" id="CHEBI:23378"/>
        <label>A</label>
    </ligand>
</feature>
<feature type="domain" description="Tyrosinase copper-binding" evidence="10">
    <location>
        <begin position="187"/>
        <end position="204"/>
    </location>
</feature>
<dbReference type="InterPro" id="IPR008922">
    <property type="entry name" value="Di-copper_centre_dom_sf"/>
</dbReference>
<comment type="cofactor">
    <cofactor evidence="7">
        <name>Cu(2+)</name>
        <dbReference type="ChEBI" id="CHEBI:29036"/>
    </cofactor>
    <text evidence="7">Binds 2 copper ions per subunit.</text>
</comment>
<feature type="binding site" evidence="7">
    <location>
        <position position="187"/>
    </location>
    <ligand>
        <name>Cu cation</name>
        <dbReference type="ChEBI" id="CHEBI:23378"/>
        <label>A</label>
    </ligand>
</feature>
<feature type="binding site" evidence="7">
    <location>
        <position position="162"/>
    </location>
    <ligand>
        <name>Cu cation</name>
        <dbReference type="ChEBI" id="CHEBI:23378"/>
        <label>A</label>
    </ligand>
</feature>
<keyword evidence="2 7" id="KW-0479">Metal-binding</keyword>
<dbReference type="Pfam" id="PF12143">
    <property type="entry name" value="PPO1_KFDV"/>
    <property type="match status" value="1"/>
</dbReference>
<evidence type="ECO:0000259" key="11">
    <source>
        <dbReference type="PROSITE" id="PS00498"/>
    </source>
</evidence>
<feature type="disulfide bond" evidence="8">
    <location>
        <begin position="101"/>
        <end position="163"/>
    </location>
</feature>
<dbReference type="Gene3D" id="1.10.1280.10">
    <property type="entry name" value="Di-copper center containing domain from catechol oxidase"/>
    <property type="match status" value="1"/>
</dbReference>
<dbReference type="GO" id="GO:0046148">
    <property type="term" value="P:pigment biosynthetic process"/>
    <property type="evidence" value="ECO:0007669"/>
    <property type="project" value="InterPro"/>
</dbReference>